<dbReference type="Proteomes" id="UP001153709">
    <property type="component" value="Chromosome 10"/>
</dbReference>
<dbReference type="InterPro" id="IPR050713">
    <property type="entry name" value="RTP_Phos/Ushers"/>
</dbReference>
<evidence type="ECO:0000256" key="2">
    <source>
        <dbReference type="SAM" id="Phobius"/>
    </source>
</evidence>
<accession>A0A9N9X7Z8</accession>
<dbReference type="PROSITE" id="PS50853">
    <property type="entry name" value="FN3"/>
    <property type="match status" value="2"/>
</dbReference>
<keyword evidence="2" id="KW-0472">Membrane</keyword>
<keyword evidence="2" id="KW-0812">Transmembrane</keyword>
<dbReference type="InterPro" id="IPR013783">
    <property type="entry name" value="Ig-like_fold"/>
</dbReference>
<proteinExistence type="predicted"/>
<feature type="domain" description="Fibronectin type-III" evidence="4">
    <location>
        <begin position="727"/>
        <end position="815"/>
    </location>
</feature>
<dbReference type="SUPFAM" id="SSF49265">
    <property type="entry name" value="Fibronectin type III"/>
    <property type="match status" value="5"/>
</dbReference>
<dbReference type="EMBL" id="OU898285">
    <property type="protein sequence ID" value="CAG9828483.1"/>
    <property type="molecule type" value="Genomic_DNA"/>
</dbReference>
<evidence type="ECO:0000313" key="6">
    <source>
        <dbReference type="Proteomes" id="UP001153709"/>
    </source>
</evidence>
<gene>
    <name evidence="5" type="ORF">DIABBA_LOCUS2403</name>
</gene>
<dbReference type="Gene3D" id="2.60.40.10">
    <property type="entry name" value="Immunoglobulins"/>
    <property type="match status" value="5"/>
</dbReference>
<keyword evidence="2" id="KW-1133">Transmembrane helix</keyword>
<feature type="chain" id="PRO_5040322145" description="Fibronectin type-III domain-containing protein" evidence="3">
    <location>
        <begin position="20"/>
        <end position="1225"/>
    </location>
</feature>
<dbReference type="SMART" id="SM00060">
    <property type="entry name" value="FN3"/>
    <property type="match status" value="5"/>
</dbReference>
<feature type="compositionally biased region" description="Low complexity" evidence="1">
    <location>
        <begin position="1001"/>
        <end position="1023"/>
    </location>
</feature>
<feature type="transmembrane region" description="Helical" evidence="2">
    <location>
        <begin position="919"/>
        <end position="939"/>
    </location>
</feature>
<dbReference type="AlphaFoldDB" id="A0A9N9X7Z8"/>
<keyword evidence="3" id="KW-0732">Signal</keyword>
<organism evidence="5 6">
    <name type="scientific">Diabrotica balteata</name>
    <name type="common">Banded cucumber beetle</name>
    <dbReference type="NCBI Taxonomy" id="107213"/>
    <lineage>
        <taxon>Eukaryota</taxon>
        <taxon>Metazoa</taxon>
        <taxon>Ecdysozoa</taxon>
        <taxon>Arthropoda</taxon>
        <taxon>Hexapoda</taxon>
        <taxon>Insecta</taxon>
        <taxon>Pterygota</taxon>
        <taxon>Neoptera</taxon>
        <taxon>Endopterygota</taxon>
        <taxon>Coleoptera</taxon>
        <taxon>Polyphaga</taxon>
        <taxon>Cucujiformia</taxon>
        <taxon>Chrysomeloidea</taxon>
        <taxon>Chrysomelidae</taxon>
        <taxon>Galerucinae</taxon>
        <taxon>Diabroticina</taxon>
        <taxon>Diabroticites</taxon>
        <taxon>Diabrotica</taxon>
    </lineage>
</organism>
<evidence type="ECO:0000313" key="5">
    <source>
        <dbReference type="EMBL" id="CAG9828483.1"/>
    </source>
</evidence>
<dbReference type="PANTHER" id="PTHR46957:SF3">
    <property type="entry name" value="CYTOKINE RECEPTOR"/>
    <property type="match status" value="1"/>
</dbReference>
<protein>
    <recommendedName>
        <fullName evidence="4">Fibronectin type-III domain-containing protein</fullName>
    </recommendedName>
</protein>
<dbReference type="Pfam" id="PF00041">
    <property type="entry name" value="fn3"/>
    <property type="match status" value="2"/>
</dbReference>
<feature type="signal peptide" evidence="3">
    <location>
        <begin position="1"/>
        <end position="19"/>
    </location>
</feature>
<feature type="compositionally biased region" description="Basic and acidic residues" evidence="1">
    <location>
        <begin position="1033"/>
        <end position="1042"/>
    </location>
</feature>
<reference evidence="5" key="1">
    <citation type="submission" date="2022-01" db="EMBL/GenBank/DDBJ databases">
        <authorList>
            <person name="King R."/>
        </authorList>
    </citation>
    <scope>NUCLEOTIDE SEQUENCE</scope>
</reference>
<evidence type="ECO:0000256" key="3">
    <source>
        <dbReference type="SAM" id="SignalP"/>
    </source>
</evidence>
<sequence>MKLAPKLFLLLFSIVGGSSKEKNSTSKHLPKCVGLPSCGYTVPEGDISLNYGEPLQITCYIYDEYVEKYTNASSRLYFTRNKTIFDPNNGTVSSSHLPPITYDRSFITPYDKVDLNDETAPRIEILDERSIQLTIPKPEKTVKDFFACLLNTTVYQTEHQMTACTNVVAVGVPPQEVKDFACVSENYEKLKCTWTAPENYVMTQYRLEYNFKSTKPRHKLKNGKKVRTSGTSSYKYIKKKGTQHHCPTYPITDITSETVGGNLSCSWTVNTTPQYRQSKQLFKFTLRINNTLGERVQHFDFDHFKHMRPKPVEDLFATATSPSSLILTWHYNSKLDGFVRPLEGEILYTCQLYCNQHWSLGGRFNTSNDRKITKYELKNLEYPHTLYDIRVRIKPLEGDEKMWSDFAFETKRTLSDLPNSPPLVNQGSFQIEVNAMNSLTRDVYVYFQSVEDYEKNGENFTYEVIATPPLEIKELTKSYAKFEGLSERKYIIRIWSKNEVGRSINHSEIIIPEHPLGEPEQFFKIERSFNTYELQWEPPSHHGLITNYTLFWCVNDRERPYQCKGYLDWVVLSNTTFKYNMTSNDHVILQFAVSANNDISSSGMRWAECTVLANKTVGKMRNVWVNKVGPDFIELSWKLECSDILSEVTGFVITYCSSTSTLSKANECEGEVKNITKPGSLSTESARITNLTPYTTYLLAVSVKSTNTVSQRSDWCRNVTSPTAPSIPLNVTPSNVTNSSITVTWSPPEKLNGPLNAYIIRYNDKEKKVDAINRTNKEILNDLESYTKYVIYMRACTGNMCSENSKNETVVTKMGIPAKISRPYVNGNSDENIIRWDKPDPPRGDINYYELSITRDGFNMEEGSLKNITDANNYTIENCRDAGLHTFFVAVRAVNIIDGEHVIAPWSDTVKIYCYKSSWYIFIYVFLGICGMILIGIGLKKLYMCWNIARHVEIKLPPGLAPAVEHHNEKNMDIIERNFTHDPDEELLLERMNEKCQAVDSSGCSSGQESISSSVESTTHLSVDSGTDQPRNVSDDNKENSLRLRNVSSKGYVMYDPTPPVNRGTKPPPAPAGSYCLIGVDITPKPNPDTPYVTVSDVEQPVLSYGANEPLPEGPPPYVVTDIFKTTNPGYVPFTPMEPANKNTGYVVAGDLTSLPAPEAQKEFMVADPQVALKPTTVWQEPLLEPSSLPKPGYVSVGDALPPITVREAKGYVPHRHFEKTLKEE</sequence>
<dbReference type="CDD" id="cd00063">
    <property type="entry name" value="FN3"/>
    <property type="match status" value="3"/>
</dbReference>
<feature type="domain" description="Fibronectin type-III" evidence="4">
    <location>
        <begin position="619"/>
        <end position="726"/>
    </location>
</feature>
<evidence type="ECO:0000259" key="4">
    <source>
        <dbReference type="PROSITE" id="PS50853"/>
    </source>
</evidence>
<evidence type="ECO:0000256" key="1">
    <source>
        <dbReference type="SAM" id="MobiDB-lite"/>
    </source>
</evidence>
<name>A0A9N9X7Z8_DIABA</name>
<dbReference type="OrthoDB" id="6381660at2759"/>
<dbReference type="InterPro" id="IPR003961">
    <property type="entry name" value="FN3_dom"/>
</dbReference>
<keyword evidence="6" id="KW-1185">Reference proteome</keyword>
<dbReference type="InterPro" id="IPR036116">
    <property type="entry name" value="FN3_sf"/>
</dbReference>
<feature type="region of interest" description="Disordered" evidence="1">
    <location>
        <begin position="999"/>
        <end position="1070"/>
    </location>
</feature>
<dbReference type="GO" id="GO:0016020">
    <property type="term" value="C:membrane"/>
    <property type="evidence" value="ECO:0007669"/>
    <property type="project" value="UniProtKB-SubCell"/>
</dbReference>
<dbReference type="PANTHER" id="PTHR46957">
    <property type="entry name" value="CYTOKINE RECEPTOR"/>
    <property type="match status" value="1"/>
</dbReference>